<gene>
    <name evidence="2" type="ORF">HMN09_00457400</name>
</gene>
<name>A0A8H6WJJ0_MYCCL</name>
<organism evidence="2 3">
    <name type="scientific">Mycena chlorophos</name>
    <name type="common">Agaric fungus</name>
    <name type="synonym">Agaricus chlorophos</name>
    <dbReference type="NCBI Taxonomy" id="658473"/>
    <lineage>
        <taxon>Eukaryota</taxon>
        <taxon>Fungi</taxon>
        <taxon>Dikarya</taxon>
        <taxon>Basidiomycota</taxon>
        <taxon>Agaricomycotina</taxon>
        <taxon>Agaricomycetes</taxon>
        <taxon>Agaricomycetidae</taxon>
        <taxon>Agaricales</taxon>
        <taxon>Marasmiineae</taxon>
        <taxon>Mycenaceae</taxon>
        <taxon>Mycena</taxon>
    </lineage>
</organism>
<feature type="domain" description="Carboxylesterase type B" evidence="1">
    <location>
        <begin position="21"/>
        <end position="70"/>
    </location>
</feature>
<protein>
    <submittedName>
        <fullName evidence="2">Carboxylic ester hydrolase</fullName>
    </submittedName>
</protein>
<evidence type="ECO:0000259" key="1">
    <source>
        <dbReference type="Pfam" id="PF00135"/>
    </source>
</evidence>
<dbReference type="OrthoDB" id="408631at2759"/>
<sequence>MGSSMPVFVSKDLWHDPSHHRWVQEHISGDPEKVALWGESAGAGSVLQHIIANGGRTSPPLFRAAITSSTYLPPQYPYDHRIPEVRALNPRYSPIDDDSRLFSRK</sequence>
<dbReference type="InterPro" id="IPR029058">
    <property type="entry name" value="AB_hydrolase_fold"/>
</dbReference>
<dbReference type="InterPro" id="IPR002018">
    <property type="entry name" value="CarbesteraseB"/>
</dbReference>
<dbReference type="GO" id="GO:0016787">
    <property type="term" value="F:hydrolase activity"/>
    <property type="evidence" value="ECO:0007669"/>
    <property type="project" value="UniProtKB-KW"/>
</dbReference>
<evidence type="ECO:0000313" key="2">
    <source>
        <dbReference type="EMBL" id="KAF7317223.1"/>
    </source>
</evidence>
<dbReference type="EMBL" id="JACAZE010000005">
    <property type="protein sequence ID" value="KAF7317223.1"/>
    <property type="molecule type" value="Genomic_DNA"/>
</dbReference>
<comment type="caution">
    <text evidence="2">The sequence shown here is derived from an EMBL/GenBank/DDBJ whole genome shotgun (WGS) entry which is preliminary data.</text>
</comment>
<accession>A0A8H6WJJ0</accession>
<dbReference type="Pfam" id="PF00135">
    <property type="entry name" value="COesterase"/>
    <property type="match status" value="1"/>
</dbReference>
<keyword evidence="2" id="KW-0378">Hydrolase</keyword>
<dbReference type="SUPFAM" id="SSF53474">
    <property type="entry name" value="alpha/beta-Hydrolases"/>
    <property type="match status" value="1"/>
</dbReference>
<proteinExistence type="predicted"/>
<dbReference type="Gene3D" id="3.40.50.1820">
    <property type="entry name" value="alpha/beta hydrolase"/>
    <property type="match status" value="1"/>
</dbReference>
<reference evidence="2" key="1">
    <citation type="submission" date="2020-05" db="EMBL/GenBank/DDBJ databases">
        <title>Mycena genomes resolve the evolution of fungal bioluminescence.</title>
        <authorList>
            <person name="Tsai I.J."/>
        </authorList>
    </citation>
    <scope>NUCLEOTIDE SEQUENCE</scope>
    <source>
        <strain evidence="2">110903Hualien_Pintung</strain>
    </source>
</reference>
<dbReference type="AlphaFoldDB" id="A0A8H6WJJ0"/>
<evidence type="ECO:0000313" key="3">
    <source>
        <dbReference type="Proteomes" id="UP000613580"/>
    </source>
</evidence>
<keyword evidence="3" id="KW-1185">Reference proteome</keyword>
<dbReference type="Proteomes" id="UP000613580">
    <property type="component" value="Unassembled WGS sequence"/>
</dbReference>